<dbReference type="GO" id="GO:0042105">
    <property type="term" value="C:alpha-beta T cell receptor complex"/>
    <property type="evidence" value="ECO:0007669"/>
    <property type="project" value="TreeGrafter"/>
</dbReference>
<dbReference type="GO" id="GO:0009897">
    <property type="term" value="C:external side of plasma membrane"/>
    <property type="evidence" value="ECO:0007669"/>
    <property type="project" value="TreeGrafter"/>
</dbReference>
<feature type="transmembrane region" description="Helical" evidence="5">
    <location>
        <begin position="108"/>
        <end position="130"/>
    </location>
</feature>
<feature type="region of interest" description="Disordered" evidence="4">
    <location>
        <begin position="140"/>
        <end position="183"/>
    </location>
</feature>
<protein>
    <submittedName>
        <fullName evidence="7">CD3 epsilon chain</fullName>
    </submittedName>
</protein>
<evidence type="ECO:0000256" key="2">
    <source>
        <dbReference type="ARBA" id="ARBA00022475"/>
    </source>
</evidence>
<dbReference type="GO" id="GO:0045059">
    <property type="term" value="P:positive thymic T cell selection"/>
    <property type="evidence" value="ECO:0007669"/>
    <property type="project" value="TreeGrafter"/>
</dbReference>
<dbReference type="GO" id="GO:0004888">
    <property type="term" value="F:transmembrane signaling receptor activity"/>
    <property type="evidence" value="ECO:0007669"/>
    <property type="project" value="TreeGrafter"/>
</dbReference>
<dbReference type="AlphaFoldDB" id="A0A7G1KZV3"/>
<keyword evidence="2" id="KW-1003">Cell membrane</keyword>
<feature type="chain" id="PRO_5028822287" evidence="6">
    <location>
        <begin position="20"/>
        <end position="183"/>
    </location>
</feature>
<evidence type="ECO:0000256" key="6">
    <source>
        <dbReference type="SAM" id="SignalP"/>
    </source>
</evidence>
<feature type="signal peptide" evidence="6">
    <location>
        <begin position="1"/>
        <end position="19"/>
    </location>
</feature>
<organism evidence="7">
    <name type="scientific">Sebastiscus marmoratus</name>
    <name type="common">False kelpfish</name>
    <name type="synonym">Sebastes marmoratus</name>
    <dbReference type="NCBI Taxonomy" id="41446"/>
    <lineage>
        <taxon>Eukaryota</taxon>
        <taxon>Metazoa</taxon>
        <taxon>Chordata</taxon>
        <taxon>Craniata</taxon>
        <taxon>Vertebrata</taxon>
        <taxon>Euteleostomi</taxon>
        <taxon>Actinopterygii</taxon>
        <taxon>Neopterygii</taxon>
        <taxon>Teleostei</taxon>
        <taxon>Neoteleostei</taxon>
        <taxon>Acanthomorphata</taxon>
        <taxon>Eupercaria</taxon>
        <taxon>Perciformes</taxon>
        <taxon>Scorpaenoidei</taxon>
        <taxon>Sebastidae</taxon>
        <taxon>Sebastinae</taxon>
        <taxon>Sebastiscus</taxon>
    </lineage>
</organism>
<evidence type="ECO:0000256" key="3">
    <source>
        <dbReference type="ARBA" id="ARBA00022729"/>
    </source>
</evidence>
<reference evidence="7" key="1">
    <citation type="submission" date="2020-08" db="EMBL/GenBank/DDBJ databases">
        <title>Molecular cloning of T cell markers: CD4, CD8beta, CD3epsilon and CD28 of marbled rockfish Sebastiscus marmoratus.</title>
        <authorList>
            <person name="Lee Y.N."/>
            <person name="Kurata O."/>
        </authorList>
    </citation>
    <scope>NUCLEOTIDE SEQUENCE</scope>
</reference>
<dbReference type="PANTHER" id="PTHR10570:SF9">
    <property type="entry name" value="T-CELL SURFACE GLYCOPROTEIN CD3 EPSILON CHAIN"/>
    <property type="match status" value="1"/>
</dbReference>
<keyword evidence="5" id="KW-1133">Transmembrane helix</keyword>
<evidence type="ECO:0000256" key="5">
    <source>
        <dbReference type="SAM" id="Phobius"/>
    </source>
</evidence>
<accession>A0A7G1KZV3</accession>
<comment type="subcellular location">
    <subcellularLocation>
        <location evidence="1">Cell membrane</location>
        <topology evidence="1">Single-pass type I membrane protein</topology>
    </subcellularLocation>
</comment>
<keyword evidence="5" id="KW-0472">Membrane</keyword>
<evidence type="ECO:0000313" key="7">
    <source>
        <dbReference type="EMBL" id="BCK60957.1"/>
    </source>
</evidence>
<evidence type="ECO:0000256" key="1">
    <source>
        <dbReference type="ARBA" id="ARBA00004251"/>
    </source>
</evidence>
<proteinExistence type="evidence at transcript level"/>
<dbReference type="GO" id="GO:0007166">
    <property type="term" value="P:cell surface receptor signaling pathway"/>
    <property type="evidence" value="ECO:0007669"/>
    <property type="project" value="TreeGrafter"/>
</dbReference>
<dbReference type="EMBL" id="LC573976">
    <property type="protein sequence ID" value="BCK60957.1"/>
    <property type="molecule type" value="mRNA"/>
</dbReference>
<dbReference type="InterPro" id="IPR015484">
    <property type="entry name" value="CD3_esu/gsu/dsu"/>
</dbReference>
<dbReference type="PANTHER" id="PTHR10570">
    <property type="entry name" value="T-CELL SURFACE GLYCOPROTEIN CD3 GAMMA CHAIN / DELTA CHAIN"/>
    <property type="match status" value="1"/>
</dbReference>
<name>A0A7G1KZV3_SEBMA</name>
<keyword evidence="5" id="KW-0812">Transmembrane</keyword>
<sequence>MGVRATLAVLLLFIATVEAGEGGVKFSGLNFKMTCPEAGNWYKKTDTDIKHHGETYELQYDGKSKGSYYCQYSTGDSVTSAPSAPSDAVKYYFYVKGKVCANCFELDASIFAVVIILDMLLTAILMMVIFKCTKKKNSAGLSQASKAPARSGGRAPPPQSPTYEPLSHHTRSQDPYSVVNRMG</sequence>
<keyword evidence="3 6" id="KW-0732">Signal</keyword>
<evidence type="ECO:0000256" key="4">
    <source>
        <dbReference type="SAM" id="MobiDB-lite"/>
    </source>
</evidence>